<reference evidence="3 4" key="1">
    <citation type="submission" date="2017-09" db="EMBL/GenBank/DDBJ databases">
        <title>Arcobacter canalis sp. nov., a new species isolated from a water canal contaminated with urban sewage.</title>
        <authorList>
            <person name="Perez-Cataluna A."/>
            <person name="Salas-Masso N."/>
            <person name="Figueras M.J."/>
        </authorList>
    </citation>
    <scope>NUCLEOTIDE SEQUENCE [LARGE SCALE GENOMIC DNA]</scope>
    <source>
        <strain evidence="3 4">F98-3</strain>
    </source>
</reference>
<dbReference type="NCBIfam" id="NF033689">
    <property type="entry name" value="N2Fix_CO_CowN"/>
    <property type="match status" value="1"/>
</dbReference>
<proteinExistence type="inferred from homology"/>
<dbReference type="EMBL" id="NXFY01000006">
    <property type="protein sequence ID" value="PHO18467.1"/>
    <property type="molecule type" value="Genomic_DNA"/>
</dbReference>
<dbReference type="Proteomes" id="UP000221222">
    <property type="component" value="Unassembled WGS sequence"/>
</dbReference>
<protein>
    <submittedName>
        <fullName evidence="3">N(2)-fixation sustaining protein CowN</fullName>
    </submittedName>
</protein>
<evidence type="ECO:0000313" key="4">
    <source>
        <dbReference type="Proteomes" id="UP000221222"/>
    </source>
</evidence>
<dbReference type="GO" id="GO:0009399">
    <property type="term" value="P:nitrogen fixation"/>
    <property type="evidence" value="ECO:0007669"/>
    <property type="project" value="InterPro"/>
</dbReference>
<evidence type="ECO:0000313" key="2">
    <source>
        <dbReference type="EMBL" id="AXX93213.1"/>
    </source>
</evidence>
<evidence type="ECO:0000256" key="1">
    <source>
        <dbReference type="ARBA" id="ARBA00023231"/>
    </source>
</evidence>
<dbReference type="AlphaFoldDB" id="A0A2G1DJ02"/>
<gene>
    <name evidence="2" type="ORF">AMOL_2260</name>
    <name evidence="3" type="ORF">CPU12_05600</name>
</gene>
<dbReference type="EMBL" id="CP032098">
    <property type="protein sequence ID" value="AXX93213.1"/>
    <property type="molecule type" value="Genomic_DNA"/>
</dbReference>
<accession>A0A2G1DJ02</accession>
<dbReference type="RefSeq" id="WP_099342104.1">
    <property type="nucleotide sequence ID" value="NZ_CP032098.1"/>
</dbReference>
<dbReference type="Proteomes" id="UP000262712">
    <property type="component" value="Chromosome"/>
</dbReference>
<evidence type="ECO:0000313" key="5">
    <source>
        <dbReference type="Proteomes" id="UP000262712"/>
    </source>
</evidence>
<dbReference type="InterPro" id="IPR024899">
    <property type="entry name" value="CowN"/>
</dbReference>
<organism evidence="3 4">
    <name type="scientific">Malaciobacter molluscorum LMG 25693</name>
    <dbReference type="NCBI Taxonomy" id="870501"/>
    <lineage>
        <taxon>Bacteria</taxon>
        <taxon>Pseudomonadati</taxon>
        <taxon>Campylobacterota</taxon>
        <taxon>Epsilonproteobacteria</taxon>
        <taxon>Campylobacterales</taxon>
        <taxon>Arcobacteraceae</taxon>
        <taxon>Malaciobacter</taxon>
    </lineage>
</organism>
<keyword evidence="1" id="KW-0535">Nitrogen fixation</keyword>
<dbReference type="HAMAP" id="MF_02117">
    <property type="entry name" value="CowN"/>
    <property type="match status" value="1"/>
</dbReference>
<dbReference type="Pfam" id="PF20543">
    <property type="entry name" value="CowN"/>
    <property type="match status" value="1"/>
</dbReference>
<sequence length="101" mass="12320">MGEKIRDRYVTFDNIDCYKDAANVLDALYELFEQKPESKNNFWNRFDTFIPENYHEILAKENEKDILYHICSNVFYIFDLFEEYDFEKGIELLDRVEFDCC</sequence>
<dbReference type="KEGG" id="amol:AMOL_2260"/>
<keyword evidence="4" id="KW-1185">Reference proteome</keyword>
<reference evidence="2 5" key="2">
    <citation type="submission" date="2018-08" db="EMBL/GenBank/DDBJ databases">
        <title>Complete genome of the Arcobacter molluscorum type strain LMG 25693.</title>
        <authorList>
            <person name="Miller W.G."/>
            <person name="Yee E."/>
            <person name="Bono J.L."/>
        </authorList>
    </citation>
    <scope>NUCLEOTIDE SEQUENCE [LARGE SCALE GENOMIC DNA]</scope>
    <source>
        <strain evidence="2 5">CECT 7696</strain>
    </source>
</reference>
<evidence type="ECO:0000313" key="3">
    <source>
        <dbReference type="EMBL" id="PHO18467.1"/>
    </source>
</evidence>
<name>A0A2G1DJ02_9BACT</name>